<accession>A0A0F9SCW3</accession>
<keyword evidence="2" id="KW-1133">Transmembrane helix</keyword>
<dbReference type="AlphaFoldDB" id="A0A0F9SCW3"/>
<comment type="caution">
    <text evidence="3">The sequence shown here is derived from an EMBL/GenBank/DDBJ whole genome shotgun (WGS) entry which is preliminary data.</text>
</comment>
<evidence type="ECO:0000313" key="3">
    <source>
        <dbReference type="EMBL" id="KKN60147.1"/>
    </source>
</evidence>
<gene>
    <name evidence="3" type="ORF">LCGC14_0535250</name>
</gene>
<evidence type="ECO:0000256" key="2">
    <source>
        <dbReference type="SAM" id="Phobius"/>
    </source>
</evidence>
<protein>
    <submittedName>
        <fullName evidence="3">Uncharacterized protein</fullName>
    </submittedName>
</protein>
<keyword evidence="2" id="KW-0472">Membrane</keyword>
<reference evidence="3" key="1">
    <citation type="journal article" date="2015" name="Nature">
        <title>Complex archaea that bridge the gap between prokaryotes and eukaryotes.</title>
        <authorList>
            <person name="Spang A."/>
            <person name="Saw J.H."/>
            <person name="Jorgensen S.L."/>
            <person name="Zaremba-Niedzwiedzka K."/>
            <person name="Martijn J."/>
            <person name="Lind A.E."/>
            <person name="van Eijk R."/>
            <person name="Schleper C."/>
            <person name="Guy L."/>
            <person name="Ettema T.J."/>
        </authorList>
    </citation>
    <scope>NUCLEOTIDE SEQUENCE</scope>
</reference>
<sequence length="122" mass="13979">MAFETISILVSIAAVAFSIVTAIAFKKKMNNMWKNVMSLIAETEIKRQVPKAPKPVSEVERLQKEIDDLKAQETPSEEPTQPEETEEPEAPVQEPIDEVKERIDLLEEKIEDIKKMLKQEME</sequence>
<feature type="transmembrane region" description="Helical" evidence="2">
    <location>
        <begin position="6"/>
        <end position="25"/>
    </location>
</feature>
<evidence type="ECO:0000256" key="1">
    <source>
        <dbReference type="SAM" id="MobiDB-lite"/>
    </source>
</evidence>
<proteinExistence type="predicted"/>
<organism evidence="3">
    <name type="scientific">marine sediment metagenome</name>
    <dbReference type="NCBI Taxonomy" id="412755"/>
    <lineage>
        <taxon>unclassified sequences</taxon>
        <taxon>metagenomes</taxon>
        <taxon>ecological metagenomes</taxon>
    </lineage>
</organism>
<feature type="region of interest" description="Disordered" evidence="1">
    <location>
        <begin position="50"/>
        <end position="97"/>
    </location>
</feature>
<keyword evidence="2" id="KW-0812">Transmembrane</keyword>
<dbReference type="EMBL" id="LAZR01000704">
    <property type="protein sequence ID" value="KKN60147.1"/>
    <property type="molecule type" value="Genomic_DNA"/>
</dbReference>
<name>A0A0F9SCW3_9ZZZZ</name>
<feature type="compositionally biased region" description="Acidic residues" evidence="1">
    <location>
        <begin position="80"/>
        <end position="89"/>
    </location>
</feature>
<feature type="compositionally biased region" description="Basic and acidic residues" evidence="1">
    <location>
        <begin position="57"/>
        <end position="71"/>
    </location>
</feature>